<organism evidence="1 2">
    <name type="scientific">Rhodococcus ruber BKS 20-38</name>
    <dbReference type="NCBI Taxonomy" id="1278076"/>
    <lineage>
        <taxon>Bacteria</taxon>
        <taxon>Bacillati</taxon>
        <taxon>Actinomycetota</taxon>
        <taxon>Actinomycetes</taxon>
        <taxon>Mycobacteriales</taxon>
        <taxon>Nocardiaceae</taxon>
        <taxon>Rhodococcus</taxon>
    </lineage>
</organism>
<sequence length="96" mass="10363">MPFCSSLHGVDHGTGVVGRDGDLLIGEYVVLPIEMVGQIIRSLRDSGADDEFRLASSSAVRFDANNMPASGDDVQVMQQDSNYGECWCYSAQFGTV</sequence>
<dbReference type="Proteomes" id="UP000011731">
    <property type="component" value="Unassembled WGS sequence"/>
</dbReference>
<reference evidence="1 2" key="1">
    <citation type="journal article" date="2013" name="Genome Announc.">
        <title>Draft Genome Sequence of Rhodococcus ruber Strain BKS 20-38.</title>
        <authorList>
            <person name="Bala M."/>
            <person name="Kumar S."/>
            <person name="Raghava G.P."/>
            <person name="Mayilraj S."/>
        </authorList>
    </citation>
    <scope>NUCLEOTIDE SEQUENCE [LARGE SCALE GENOMIC DNA]</scope>
    <source>
        <strain evidence="1 2">BKS 20-38</strain>
    </source>
</reference>
<accession>M2YLZ6</accession>
<feature type="non-terminal residue" evidence="1">
    <location>
        <position position="96"/>
    </location>
</feature>
<keyword evidence="2" id="KW-1185">Reference proteome</keyword>
<comment type="caution">
    <text evidence="1">The sequence shown here is derived from an EMBL/GenBank/DDBJ whole genome shotgun (WGS) entry which is preliminary data.</text>
</comment>
<name>M2YLZ6_9NOCA</name>
<dbReference type="AlphaFoldDB" id="M2YLZ6"/>
<dbReference type="EMBL" id="AOEX01000048">
    <property type="protein sequence ID" value="EME62885.1"/>
    <property type="molecule type" value="Genomic_DNA"/>
</dbReference>
<evidence type="ECO:0000313" key="1">
    <source>
        <dbReference type="EMBL" id="EME62885.1"/>
    </source>
</evidence>
<evidence type="ECO:0000313" key="2">
    <source>
        <dbReference type="Proteomes" id="UP000011731"/>
    </source>
</evidence>
<protein>
    <submittedName>
        <fullName evidence="1">Uncharacterized protein</fullName>
    </submittedName>
</protein>
<gene>
    <name evidence="1" type="ORF">G352_15625</name>
</gene>
<proteinExistence type="predicted"/>